<comment type="caution">
    <text evidence="16">The sequence shown here is derived from an EMBL/GenBank/DDBJ whole genome shotgun (WGS) entry which is preliminary data.</text>
</comment>
<keyword evidence="11 14" id="KW-1133">Transmembrane helix</keyword>
<comment type="subcellular location">
    <subcellularLocation>
        <location evidence="1">Membrane</location>
        <topology evidence="1">Multi-pass membrane protein</topology>
    </subcellularLocation>
</comment>
<feature type="domain" description="Endonuclease/exonuclease/phosphatase" evidence="15">
    <location>
        <begin position="8"/>
        <end position="153"/>
    </location>
</feature>
<dbReference type="GO" id="GO:0006665">
    <property type="term" value="P:sphingolipid metabolic process"/>
    <property type="evidence" value="ECO:0007669"/>
    <property type="project" value="UniProtKB-KW"/>
</dbReference>
<dbReference type="InterPro" id="IPR038772">
    <property type="entry name" value="Sph/SMPD2-like"/>
</dbReference>
<keyword evidence="7" id="KW-0479">Metal-binding</keyword>
<reference evidence="16 17" key="1">
    <citation type="submission" date="2019-07" db="EMBL/GenBank/DDBJ databases">
        <title>Annotation for the trematode Paragonimus westermani.</title>
        <authorList>
            <person name="Choi Y.-J."/>
        </authorList>
    </citation>
    <scope>NUCLEOTIDE SEQUENCE [LARGE SCALE GENOMIC DNA]</scope>
    <source>
        <strain evidence="16">180907_Pwestermani</strain>
    </source>
</reference>
<dbReference type="Pfam" id="PF03372">
    <property type="entry name" value="Exo_endo_phos"/>
    <property type="match status" value="1"/>
</dbReference>
<keyword evidence="10" id="KW-0746">Sphingolipid metabolism</keyword>
<evidence type="ECO:0000256" key="5">
    <source>
        <dbReference type="ARBA" id="ARBA00012369"/>
    </source>
</evidence>
<evidence type="ECO:0000313" key="16">
    <source>
        <dbReference type="EMBL" id="KAF8561066.1"/>
    </source>
</evidence>
<keyword evidence="8" id="KW-0378">Hydrolase</keyword>
<dbReference type="OrthoDB" id="387657at2759"/>
<keyword evidence="6 14" id="KW-0812">Transmembrane</keyword>
<evidence type="ECO:0000256" key="3">
    <source>
        <dbReference type="ARBA" id="ARBA00004991"/>
    </source>
</evidence>
<organism evidence="16 17">
    <name type="scientific">Paragonimus westermani</name>
    <dbReference type="NCBI Taxonomy" id="34504"/>
    <lineage>
        <taxon>Eukaryota</taxon>
        <taxon>Metazoa</taxon>
        <taxon>Spiralia</taxon>
        <taxon>Lophotrochozoa</taxon>
        <taxon>Platyhelminthes</taxon>
        <taxon>Trematoda</taxon>
        <taxon>Digenea</taxon>
        <taxon>Plagiorchiida</taxon>
        <taxon>Troglotremata</taxon>
        <taxon>Troglotrematidae</taxon>
        <taxon>Paragonimus</taxon>
    </lineage>
</organism>
<keyword evidence="17" id="KW-1185">Reference proteome</keyword>
<evidence type="ECO:0000256" key="6">
    <source>
        <dbReference type="ARBA" id="ARBA00022692"/>
    </source>
</evidence>
<evidence type="ECO:0000313" key="17">
    <source>
        <dbReference type="Proteomes" id="UP000699462"/>
    </source>
</evidence>
<dbReference type="GO" id="GO:0004767">
    <property type="term" value="F:sphingomyelin phosphodiesterase activity"/>
    <property type="evidence" value="ECO:0007669"/>
    <property type="project" value="UniProtKB-EC"/>
</dbReference>
<evidence type="ECO:0000256" key="10">
    <source>
        <dbReference type="ARBA" id="ARBA00022919"/>
    </source>
</evidence>
<keyword evidence="12" id="KW-0443">Lipid metabolism</keyword>
<evidence type="ECO:0000256" key="8">
    <source>
        <dbReference type="ARBA" id="ARBA00022801"/>
    </source>
</evidence>
<evidence type="ECO:0000256" key="1">
    <source>
        <dbReference type="ARBA" id="ARBA00004141"/>
    </source>
</evidence>
<evidence type="ECO:0000256" key="12">
    <source>
        <dbReference type="ARBA" id="ARBA00023098"/>
    </source>
</evidence>
<dbReference type="Gene3D" id="3.60.10.10">
    <property type="entry name" value="Endonuclease/exonuclease/phosphatase"/>
    <property type="match status" value="2"/>
</dbReference>
<evidence type="ECO:0000256" key="9">
    <source>
        <dbReference type="ARBA" id="ARBA00022842"/>
    </source>
</evidence>
<protein>
    <recommendedName>
        <fullName evidence="5">sphingomyelin phosphodiesterase</fullName>
        <ecNumber evidence="5">3.1.4.12</ecNumber>
    </recommendedName>
</protein>
<dbReference type="PANTHER" id="PTHR16320:SF24">
    <property type="entry name" value="PHOSPHODIESTERASE, PUTATIVE-RELATED"/>
    <property type="match status" value="1"/>
</dbReference>
<evidence type="ECO:0000256" key="7">
    <source>
        <dbReference type="ARBA" id="ARBA00022723"/>
    </source>
</evidence>
<accession>A0A8T0D0S1</accession>
<name>A0A8T0D0S1_9TREM</name>
<keyword evidence="9" id="KW-0460">Magnesium</keyword>
<dbReference type="InterPro" id="IPR036691">
    <property type="entry name" value="Endo/exonu/phosph_ase_sf"/>
</dbReference>
<keyword evidence="13 14" id="KW-0472">Membrane</keyword>
<evidence type="ECO:0000259" key="15">
    <source>
        <dbReference type="Pfam" id="PF03372"/>
    </source>
</evidence>
<dbReference type="PANTHER" id="PTHR16320">
    <property type="entry name" value="SPHINGOMYELINASE FAMILY MEMBER"/>
    <property type="match status" value="1"/>
</dbReference>
<feature type="transmembrane region" description="Helical" evidence="14">
    <location>
        <begin position="302"/>
        <end position="325"/>
    </location>
</feature>
<comment type="similarity">
    <text evidence="4">Belongs to the neutral sphingomyelinase family.</text>
</comment>
<dbReference type="InterPro" id="IPR005135">
    <property type="entry name" value="Endo/exonuclease/phosphatase"/>
</dbReference>
<dbReference type="EMBL" id="JTDF01022015">
    <property type="protein sequence ID" value="KAF8561066.1"/>
    <property type="molecule type" value="Genomic_DNA"/>
</dbReference>
<evidence type="ECO:0000256" key="2">
    <source>
        <dbReference type="ARBA" id="ARBA00004760"/>
    </source>
</evidence>
<comment type="pathway">
    <text evidence="3">Sphingolipid metabolism.</text>
</comment>
<sequence>MEETFKVLTFNCWGVFIPFCTVRKNDRLALLIKRLSEGDYDILLLQEIWTDSDFKLLQTSLKSVYNYANYFHSNLIGSGLCIFSKWPIDTIFMHPYGANGYPHYLHQADWYCGKGIGLARVTSRKGFIINLYVTHLSVTKDANVKDLELEGCTCDRADNPYRNDEWAKFYGNGERLDYIFYRTGSGPTEPSLKPNCTMLTCQSCWLDLRKVPDEPTGLHYSDHEAVGAQFTLSRVPTDKPIAEPAPLCAADVHPMMLEISQQIERGFHQCSQARLFHFLCSVLVSLVLMLLLMNSANYDGLGMFFVILSTGTLSAVLFMLLWGALVGHTAERRSLENAKLTIRLMIANLRSGQTDVLGKNGGDDGYALIPEYGDNM</sequence>
<evidence type="ECO:0000256" key="14">
    <source>
        <dbReference type="SAM" id="Phobius"/>
    </source>
</evidence>
<dbReference type="SUPFAM" id="SSF56219">
    <property type="entry name" value="DNase I-like"/>
    <property type="match status" value="1"/>
</dbReference>
<evidence type="ECO:0000256" key="4">
    <source>
        <dbReference type="ARBA" id="ARBA00006335"/>
    </source>
</evidence>
<dbReference type="GO" id="GO:0016020">
    <property type="term" value="C:membrane"/>
    <property type="evidence" value="ECO:0007669"/>
    <property type="project" value="UniProtKB-SubCell"/>
</dbReference>
<dbReference type="GO" id="GO:0046872">
    <property type="term" value="F:metal ion binding"/>
    <property type="evidence" value="ECO:0007669"/>
    <property type="project" value="UniProtKB-KW"/>
</dbReference>
<proteinExistence type="inferred from homology"/>
<dbReference type="AlphaFoldDB" id="A0A8T0D0S1"/>
<evidence type="ECO:0000256" key="13">
    <source>
        <dbReference type="ARBA" id="ARBA00023136"/>
    </source>
</evidence>
<evidence type="ECO:0000256" key="11">
    <source>
        <dbReference type="ARBA" id="ARBA00022989"/>
    </source>
</evidence>
<dbReference type="Proteomes" id="UP000699462">
    <property type="component" value="Unassembled WGS sequence"/>
</dbReference>
<comment type="pathway">
    <text evidence="2">Lipid metabolism; sphingolipid metabolism.</text>
</comment>
<gene>
    <name evidence="16" type="ORF">P879_07571</name>
</gene>
<feature type="transmembrane region" description="Helical" evidence="14">
    <location>
        <begin position="275"/>
        <end position="296"/>
    </location>
</feature>
<dbReference type="EC" id="3.1.4.12" evidence="5"/>